<evidence type="ECO:0000313" key="2">
    <source>
        <dbReference type="Proteomes" id="UP000035061"/>
    </source>
</evidence>
<protein>
    <submittedName>
        <fullName evidence="1">Uncharacterized protein</fullName>
    </submittedName>
</protein>
<reference evidence="1 2" key="1">
    <citation type="submission" date="2012-02" db="EMBL/GenBank/DDBJ databases">
        <title>Complete genome sequence of Bifidobacterium catenulatum JCM 1194.</title>
        <authorList>
            <person name="Toh H."/>
            <person name="Oshima K."/>
            <person name="Morita H."/>
            <person name="Hattori M."/>
        </authorList>
    </citation>
    <scope>NUCLEOTIDE SEQUENCE [LARGE SCALE GENOMIC DNA]</scope>
    <source>
        <strain evidence="1 2">JCM 1194</strain>
    </source>
</reference>
<name>A0ABM7ET53_9BIFI</name>
<keyword evidence="2" id="KW-1185">Reference proteome</keyword>
<dbReference type="EMBL" id="AP012325">
    <property type="protein sequence ID" value="BAR01101.1"/>
    <property type="molecule type" value="Genomic_DNA"/>
</dbReference>
<organism evidence="1 2">
    <name type="scientific">Bifidobacterium catenulatum DSM 16992 = JCM 1194 = LMG 11043</name>
    <dbReference type="NCBI Taxonomy" id="566552"/>
    <lineage>
        <taxon>Bacteria</taxon>
        <taxon>Bacillati</taxon>
        <taxon>Actinomycetota</taxon>
        <taxon>Actinomycetes</taxon>
        <taxon>Bifidobacteriales</taxon>
        <taxon>Bifidobacteriaceae</taxon>
        <taxon>Bifidobacterium</taxon>
    </lineage>
</organism>
<gene>
    <name evidence="1" type="ORF">BBCT_0133</name>
</gene>
<sequence length="53" mass="6063">MRNVCTKKRAEDLQGFRILFRMLGVQGLDKSNFSYNRPACLEWSAGNTLKKIG</sequence>
<proteinExistence type="predicted"/>
<dbReference type="Proteomes" id="UP000035061">
    <property type="component" value="Chromosome"/>
</dbReference>
<accession>A0ABM7ET53</accession>
<evidence type="ECO:0000313" key="1">
    <source>
        <dbReference type="EMBL" id="BAR01101.1"/>
    </source>
</evidence>